<protein>
    <submittedName>
        <fullName evidence="6">Cutinase family protein</fullName>
    </submittedName>
</protein>
<dbReference type="Proteomes" id="UP000426857">
    <property type="component" value="Chromosome"/>
</dbReference>
<reference evidence="6 7" key="1">
    <citation type="submission" date="2019-11" db="EMBL/GenBank/DDBJ databases">
        <title>FDA dAtabase for Regulatory Grade micrObial Sequences (FDA-ARGOS): Supporting development and validation of Infectious Disease Dx tests.</title>
        <authorList>
            <person name="Kerrigan L."/>
            <person name="Long C."/>
            <person name="Tallon L."/>
            <person name="Sadzewicz L."/>
            <person name="Vavikolanu K."/>
            <person name="Mehta A."/>
            <person name="Aluvathingal J."/>
            <person name="Nadendla S."/>
            <person name="Yan Y."/>
            <person name="Sichtig H."/>
        </authorList>
    </citation>
    <scope>NUCLEOTIDE SEQUENCE [LARGE SCALE GENOMIC DNA]</scope>
    <source>
        <strain evidence="6 7">FDAARGOS_674</strain>
    </source>
</reference>
<proteinExistence type="inferred from homology"/>
<evidence type="ECO:0000313" key="7">
    <source>
        <dbReference type="Proteomes" id="UP000426857"/>
    </source>
</evidence>
<dbReference type="PANTHER" id="PTHR33630">
    <property type="entry name" value="CUTINASE RV1984C-RELATED-RELATED"/>
    <property type="match status" value="1"/>
</dbReference>
<dbReference type="Gene3D" id="3.40.50.1820">
    <property type="entry name" value="alpha/beta hydrolase"/>
    <property type="match status" value="1"/>
</dbReference>
<gene>
    <name evidence="6" type="ORF">FOB82_09325</name>
</gene>
<dbReference type="EMBL" id="CP046322">
    <property type="protein sequence ID" value="QGS35116.1"/>
    <property type="molecule type" value="Genomic_DNA"/>
</dbReference>
<evidence type="ECO:0000256" key="4">
    <source>
        <dbReference type="ARBA" id="ARBA00023157"/>
    </source>
</evidence>
<dbReference type="PANTHER" id="PTHR33630:SF9">
    <property type="entry name" value="CUTINASE 4"/>
    <property type="match status" value="1"/>
</dbReference>
<organism evidence="6 7">
    <name type="scientific">Corynebacterium xerosis</name>
    <dbReference type="NCBI Taxonomy" id="1725"/>
    <lineage>
        <taxon>Bacteria</taxon>
        <taxon>Bacillati</taxon>
        <taxon>Actinomycetota</taxon>
        <taxon>Actinomycetes</taxon>
        <taxon>Mycobacteriales</taxon>
        <taxon>Corynebacteriaceae</taxon>
        <taxon>Corynebacterium</taxon>
    </lineage>
</organism>
<comment type="similarity">
    <text evidence="1">Belongs to the cutinase family.</text>
</comment>
<name>A0A6B8TQ77_9CORY</name>
<dbReference type="GO" id="GO:0052689">
    <property type="term" value="F:carboxylic ester hydrolase activity"/>
    <property type="evidence" value="ECO:0007669"/>
    <property type="project" value="UniProtKB-KW"/>
</dbReference>
<dbReference type="InterPro" id="IPR000675">
    <property type="entry name" value="Cutinase/axe"/>
</dbReference>
<feature type="signal peptide" evidence="5">
    <location>
        <begin position="1"/>
        <end position="40"/>
    </location>
</feature>
<evidence type="ECO:0000256" key="3">
    <source>
        <dbReference type="ARBA" id="ARBA00022801"/>
    </source>
</evidence>
<dbReference type="AlphaFoldDB" id="A0A6B8TQ77"/>
<sequence>MKIAGRSRRSPFISSMAVKTLVAGACVLATAMVSPGIAVADPGSSDGPTIPYAPPAEDHGGVRNPTIPSMVWSPIEGAAGRVIGADLGAAALDELACTPITAIHVPGTGDTNVQRDPDDPHGRIVSGLANDLGLALGEEVRSIHVPYPADVALSASYLGSSARGMEILNGLVTAVDAACPDTTFVFTGYSQGADIVDGWAGTVTAGEAAIGPERIAAITVFGNPRRGAAVAETFGTAPSDSLGILGPRGTTWGTLSDRVFDACNAGDIWCESGPGMRRIAPAVMAASLNPADARATAEAIRTALGADIAADPELREALDDVLRFLLDGSADHLTYEDDLEGLGSAREAALAFLLERLAG</sequence>
<dbReference type="KEGG" id="cxe:FOB82_09325"/>
<keyword evidence="4" id="KW-1015">Disulfide bond</keyword>
<evidence type="ECO:0000256" key="2">
    <source>
        <dbReference type="ARBA" id="ARBA00022487"/>
    </source>
</evidence>
<keyword evidence="5" id="KW-0732">Signal</keyword>
<evidence type="ECO:0000313" key="6">
    <source>
        <dbReference type="EMBL" id="QGS35116.1"/>
    </source>
</evidence>
<dbReference type="Pfam" id="PF01083">
    <property type="entry name" value="Cutinase"/>
    <property type="match status" value="1"/>
</dbReference>
<dbReference type="InterPro" id="IPR029058">
    <property type="entry name" value="AB_hydrolase_fold"/>
</dbReference>
<dbReference type="SMART" id="SM01110">
    <property type="entry name" value="Cutinase"/>
    <property type="match status" value="1"/>
</dbReference>
<evidence type="ECO:0000256" key="1">
    <source>
        <dbReference type="ARBA" id="ARBA00007534"/>
    </source>
</evidence>
<feature type="chain" id="PRO_5025374683" evidence="5">
    <location>
        <begin position="41"/>
        <end position="359"/>
    </location>
</feature>
<evidence type="ECO:0000256" key="5">
    <source>
        <dbReference type="SAM" id="SignalP"/>
    </source>
</evidence>
<keyword evidence="2" id="KW-0719">Serine esterase</keyword>
<accession>A0A6B8TQ77</accession>
<keyword evidence="3" id="KW-0378">Hydrolase</keyword>
<dbReference type="SUPFAM" id="SSF53474">
    <property type="entry name" value="alpha/beta-Hydrolases"/>
    <property type="match status" value="1"/>
</dbReference>